<dbReference type="SUPFAM" id="SSF51556">
    <property type="entry name" value="Metallo-dependent hydrolases"/>
    <property type="match status" value="1"/>
</dbReference>
<reference evidence="2" key="1">
    <citation type="submission" date="2018-05" db="EMBL/GenBank/DDBJ databases">
        <authorList>
            <person name="Lanie J.A."/>
            <person name="Ng W.-L."/>
            <person name="Kazmierczak K.M."/>
            <person name="Andrzejewski T.M."/>
            <person name="Davidsen T.M."/>
            <person name="Wayne K.J."/>
            <person name="Tettelin H."/>
            <person name="Glass J.I."/>
            <person name="Rusch D."/>
            <person name="Podicherti R."/>
            <person name="Tsui H.-C.T."/>
            <person name="Winkler M.E."/>
        </authorList>
    </citation>
    <scope>NUCLEOTIDE SEQUENCE</scope>
</reference>
<accession>A0A381SFR3</accession>
<dbReference type="InterPro" id="IPR013108">
    <property type="entry name" value="Amidohydro_3"/>
</dbReference>
<name>A0A381SFR3_9ZZZZ</name>
<sequence length="541" mass="59148">MPLDKHLNKLQRSIQISNILIRNCTIYDGTGSPPSSGDILIKGDRIEAVGRFEGIEGSRIIEAGGIAASPGFIDTHTHSDGKLLENPQHANSLRQGVTTEILGQDGLSYAPLSKENYLANRKYLSGILGLPSAELDMSSVASFKSHYHNKVSINTAYCIAHGAIRLEAVGFEDAPLTGTHLEKAKALIRQGMEDGAVGLATGMSYFPNAWSDTQELIELCKVVAEYQGVYVTHLRDKNTDRAFGGGGVPEALEIGRRSGVKVHFSHFRTNEGNAGQVQAQTELIDKAINDGVDVSLELYPYPTGSTFPLSFLPSYAHEGGPDAVMDRLADSAERKRLSDYLDNDYPRPIDDAVFSYVPLHPELEGMSLPQIAASRGKSLGETLCEILLENEGQVGYWASPPVSVSIWDQINRDAIELLSRPDYMVGSDSIPLGSNPHPRAYGTFPRIIGRFQRKYNMMKLEETIQRLTDNPARRFGLESRGRIKPGYFADVVLFDPNSVIDNSTYDDPTQYPTGIPFVIVNGTIAVDNEVCTGNFSGRAIP</sequence>
<dbReference type="PANTHER" id="PTHR11647:SF1">
    <property type="entry name" value="COLLAPSIN RESPONSE MEDIATOR PROTEIN"/>
    <property type="match status" value="1"/>
</dbReference>
<dbReference type="InterPro" id="IPR032466">
    <property type="entry name" value="Metal_Hydrolase"/>
</dbReference>
<dbReference type="Gene3D" id="3.20.20.140">
    <property type="entry name" value="Metal-dependent hydrolases"/>
    <property type="match status" value="1"/>
</dbReference>
<dbReference type="InterPro" id="IPR011059">
    <property type="entry name" value="Metal-dep_hydrolase_composite"/>
</dbReference>
<dbReference type="SUPFAM" id="SSF51338">
    <property type="entry name" value="Composite domain of metallo-dependent hydrolases"/>
    <property type="match status" value="1"/>
</dbReference>
<dbReference type="EMBL" id="UINC01002994">
    <property type="protein sequence ID" value="SVA02329.1"/>
    <property type="molecule type" value="Genomic_DNA"/>
</dbReference>
<gene>
    <name evidence="2" type="ORF">METZ01_LOCUS55183</name>
</gene>
<dbReference type="GO" id="GO:0005829">
    <property type="term" value="C:cytosol"/>
    <property type="evidence" value="ECO:0007669"/>
    <property type="project" value="TreeGrafter"/>
</dbReference>
<dbReference type="CDD" id="cd01297">
    <property type="entry name" value="D-aminoacylase"/>
    <property type="match status" value="1"/>
</dbReference>
<evidence type="ECO:0000313" key="2">
    <source>
        <dbReference type="EMBL" id="SVA02329.1"/>
    </source>
</evidence>
<dbReference type="Pfam" id="PF07969">
    <property type="entry name" value="Amidohydro_3"/>
    <property type="match status" value="1"/>
</dbReference>
<dbReference type="InterPro" id="IPR050378">
    <property type="entry name" value="Metallo-dep_Hydrolases_sf"/>
</dbReference>
<dbReference type="Gene3D" id="2.30.40.10">
    <property type="entry name" value="Urease, subunit C, domain 1"/>
    <property type="match status" value="1"/>
</dbReference>
<evidence type="ECO:0000259" key="1">
    <source>
        <dbReference type="Pfam" id="PF07969"/>
    </source>
</evidence>
<dbReference type="PANTHER" id="PTHR11647">
    <property type="entry name" value="HYDRANTOINASE/DIHYDROPYRIMIDINASE FAMILY MEMBER"/>
    <property type="match status" value="1"/>
</dbReference>
<feature type="domain" description="Amidohydrolase 3" evidence="1">
    <location>
        <begin position="417"/>
        <end position="525"/>
    </location>
</feature>
<dbReference type="Gene3D" id="3.30.1490.130">
    <property type="entry name" value="D-aminoacylase. Domain 3"/>
    <property type="match status" value="1"/>
</dbReference>
<proteinExistence type="predicted"/>
<organism evidence="2">
    <name type="scientific">marine metagenome</name>
    <dbReference type="NCBI Taxonomy" id="408172"/>
    <lineage>
        <taxon>unclassified sequences</taxon>
        <taxon>metagenomes</taxon>
        <taxon>ecological metagenomes</taxon>
    </lineage>
</organism>
<dbReference type="GO" id="GO:0016811">
    <property type="term" value="F:hydrolase activity, acting on carbon-nitrogen (but not peptide) bonds, in linear amides"/>
    <property type="evidence" value="ECO:0007669"/>
    <property type="project" value="InterPro"/>
</dbReference>
<protein>
    <recommendedName>
        <fullName evidence="1">Amidohydrolase 3 domain-containing protein</fullName>
    </recommendedName>
</protein>
<dbReference type="AlphaFoldDB" id="A0A381SFR3"/>
<dbReference type="InterPro" id="IPR023100">
    <property type="entry name" value="D-aminoacylase_insert_dom_sf"/>
</dbReference>
<dbReference type="GO" id="GO:0016812">
    <property type="term" value="F:hydrolase activity, acting on carbon-nitrogen (but not peptide) bonds, in cyclic amides"/>
    <property type="evidence" value="ECO:0007669"/>
    <property type="project" value="TreeGrafter"/>
</dbReference>